<name>A0A9D2SBZ8_9FIRM</name>
<dbReference type="Pfam" id="PF13240">
    <property type="entry name" value="Zn_Ribbon_1"/>
    <property type="match status" value="1"/>
</dbReference>
<gene>
    <name evidence="3" type="ORF">H9712_06950</name>
</gene>
<dbReference type="InterPro" id="IPR011050">
    <property type="entry name" value="Pectin_lyase_fold/virulence"/>
</dbReference>
<keyword evidence="1" id="KW-0812">Transmembrane</keyword>
<dbReference type="EMBL" id="DWXO01000069">
    <property type="protein sequence ID" value="HJB80705.1"/>
    <property type="molecule type" value="Genomic_DNA"/>
</dbReference>
<reference evidence="3" key="2">
    <citation type="submission" date="2021-04" db="EMBL/GenBank/DDBJ databases">
        <authorList>
            <person name="Gilroy R."/>
        </authorList>
    </citation>
    <scope>NUCLEOTIDE SEQUENCE</scope>
    <source>
        <strain evidence="3">CHK192-8294</strain>
    </source>
</reference>
<comment type="caution">
    <text evidence="3">The sequence shown here is derived from an EMBL/GenBank/DDBJ whole genome shotgun (WGS) entry which is preliminary data.</text>
</comment>
<proteinExistence type="predicted"/>
<dbReference type="InterPro" id="IPR026870">
    <property type="entry name" value="Zinc_ribbon_dom"/>
</dbReference>
<organism evidence="3 4">
    <name type="scientific">Candidatus Flavonifractor intestinigallinarum</name>
    <dbReference type="NCBI Taxonomy" id="2838586"/>
    <lineage>
        <taxon>Bacteria</taxon>
        <taxon>Bacillati</taxon>
        <taxon>Bacillota</taxon>
        <taxon>Clostridia</taxon>
        <taxon>Eubacteriales</taxon>
        <taxon>Oscillospiraceae</taxon>
        <taxon>Flavonifractor</taxon>
    </lineage>
</organism>
<keyword evidence="1" id="KW-1133">Transmembrane helix</keyword>
<reference evidence="3" key="1">
    <citation type="journal article" date="2021" name="PeerJ">
        <title>Extensive microbial diversity within the chicken gut microbiome revealed by metagenomics and culture.</title>
        <authorList>
            <person name="Gilroy R."/>
            <person name="Ravi A."/>
            <person name="Getino M."/>
            <person name="Pursley I."/>
            <person name="Horton D.L."/>
            <person name="Alikhan N.F."/>
            <person name="Baker D."/>
            <person name="Gharbi K."/>
            <person name="Hall N."/>
            <person name="Watson M."/>
            <person name="Adriaenssens E.M."/>
            <person name="Foster-Nyarko E."/>
            <person name="Jarju S."/>
            <person name="Secka A."/>
            <person name="Antonio M."/>
            <person name="Oren A."/>
            <person name="Chaudhuri R.R."/>
            <person name="La Ragione R."/>
            <person name="Hildebrand F."/>
            <person name="Pallen M.J."/>
        </authorList>
    </citation>
    <scope>NUCLEOTIDE SEQUENCE</scope>
    <source>
        <strain evidence="3">CHK192-8294</strain>
    </source>
</reference>
<sequence length="423" mass="46783">MERKCPHCGADLPENAAFCPHCAKDIHPRKQAKTATPLLKKLLVGLLILAVAAAIGGAVWYCNRPYAPQEFDALGEVYYESGDKTYQLLVAWPNDRCAPAPDIYQQGSPDEQYRWPSRWYVNDAATGADAWAEFEPLVEQVTVEVVPDENAADPLTAGEPSHQEDYSPDAAMVCSLDFTGNSGESQIVWTVQMKNGDVIRVRQNIHVTAIITHEYHWEDTPMDTVEDLQALLDQTARDLAPSDLVYIYLPPVTYEGDLTLSRSYEFYGCTDQGADRTTLKGSITMDGSASFYWINYFYDMDFVGDGTNTGIIAPTKVWAIGCSFTGYKTGFQSQGEAWINVTECTFMENEVGLHFNATGQSASDSRYHDNQFINNGTAVLMENVPTDITLDFAGTVFSGNDTDVDNQCDHPIDLSNAVFDPEG</sequence>
<dbReference type="SUPFAM" id="SSF51126">
    <property type="entry name" value="Pectin lyase-like"/>
    <property type="match status" value="1"/>
</dbReference>
<feature type="transmembrane region" description="Helical" evidence="1">
    <location>
        <begin position="42"/>
        <end position="61"/>
    </location>
</feature>
<evidence type="ECO:0000313" key="3">
    <source>
        <dbReference type="EMBL" id="HJB80705.1"/>
    </source>
</evidence>
<keyword evidence="1" id="KW-0472">Membrane</keyword>
<evidence type="ECO:0000259" key="2">
    <source>
        <dbReference type="Pfam" id="PF13240"/>
    </source>
</evidence>
<feature type="domain" description="Zinc-ribbon" evidence="2">
    <location>
        <begin position="4"/>
        <end position="23"/>
    </location>
</feature>
<dbReference type="Proteomes" id="UP000823921">
    <property type="component" value="Unassembled WGS sequence"/>
</dbReference>
<protein>
    <submittedName>
        <fullName evidence="3">Zinc ribbon domain-containing protein</fullName>
    </submittedName>
</protein>
<evidence type="ECO:0000313" key="4">
    <source>
        <dbReference type="Proteomes" id="UP000823921"/>
    </source>
</evidence>
<dbReference type="AlphaFoldDB" id="A0A9D2SBZ8"/>
<accession>A0A9D2SBZ8</accession>
<evidence type="ECO:0000256" key="1">
    <source>
        <dbReference type="SAM" id="Phobius"/>
    </source>
</evidence>